<proteinExistence type="predicted"/>
<gene>
    <name evidence="2" type="ORF">UFOPK3376_01689</name>
</gene>
<dbReference type="GO" id="GO:0046686">
    <property type="term" value="P:response to cadmium ion"/>
    <property type="evidence" value="ECO:0007669"/>
    <property type="project" value="TreeGrafter"/>
</dbReference>
<dbReference type="SUPFAM" id="SSF54593">
    <property type="entry name" value="Glyoxalase/Bleomycin resistance protein/Dihydroxybiphenyl dioxygenase"/>
    <property type="match status" value="1"/>
</dbReference>
<dbReference type="PROSITE" id="PS51819">
    <property type="entry name" value="VOC"/>
    <property type="match status" value="1"/>
</dbReference>
<organism evidence="2">
    <name type="scientific">freshwater metagenome</name>
    <dbReference type="NCBI Taxonomy" id="449393"/>
    <lineage>
        <taxon>unclassified sequences</taxon>
        <taxon>metagenomes</taxon>
        <taxon>ecological metagenomes</taxon>
    </lineage>
</organism>
<dbReference type="NCBIfam" id="NF041414">
    <property type="entry name" value="ArsI_CadI_VOC"/>
    <property type="match status" value="1"/>
</dbReference>
<dbReference type="InterPro" id="IPR052393">
    <property type="entry name" value="Cadmium-induced_rsp"/>
</dbReference>
<sequence length="160" mass="17049">MSRVQLALNVADLDASIEFYTKLFRTPPAKVRDGYANFAIADPPLKLILFTGMGEPGSLNHIGVEVENVEAVAAMIARANELGIEQEIQEDVSCCFAVQDKTWVKGPDNDWEYYYVKGDAAEMACTINDTASVPTAATEGQCCDAFTAATVAATSSTGAA</sequence>
<dbReference type="InterPro" id="IPR029068">
    <property type="entry name" value="Glyas_Bleomycin-R_OHBP_Dase"/>
</dbReference>
<accession>A0A6J7ELI5</accession>
<dbReference type="EMBL" id="CAFBLP010000040">
    <property type="protein sequence ID" value="CAB4882568.1"/>
    <property type="molecule type" value="Genomic_DNA"/>
</dbReference>
<dbReference type="Pfam" id="PF00903">
    <property type="entry name" value="Glyoxalase"/>
    <property type="match status" value="1"/>
</dbReference>
<dbReference type="PANTHER" id="PTHR41294">
    <property type="entry name" value="CADMIUM-INDUCED PROTEIN CADI"/>
    <property type="match status" value="1"/>
</dbReference>
<protein>
    <submittedName>
        <fullName evidence="2">Unannotated protein</fullName>
    </submittedName>
</protein>
<dbReference type="Gene3D" id="3.10.180.10">
    <property type="entry name" value="2,3-Dihydroxybiphenyl 1,2-Dioxygenase, domain 1"/>
    <property type="match status" value="1"/>
</dbReference>
<dbReference type="AlphaFoldDB" id="A0A6J7ELI5"/>
<dbReference type="PANTHER" id="PTHR41294:SF1">
    <property type="entry name" value="CADMIUM-INDUCED PROTEIN CADI"/>
    <property type="match status" value="1"/>
</dbReference>
<reference evidence="2" key="1">
    <citation type="submission" date="2020-05" db="EMBL/GenBank/DDBJ databases">
        <authorList>
            <person name="Chiriac C."/>
            <person name="Salcher M."/>
            <person name="Ghai R."/>
            <person name="Kavagutti S V."/>
        </authorList>
    </citation>
    <scope>NUCLEOTIDE SEQUENCE</scope>
</reference>
<name>A0A6J7ELI5_9ZZZZ</name>
<dbReference type="InterPro" id="IPR004360">
    <property type="entry name" value="Glyas_Fos-R_dOase_dom"/>
</dbReference>
<dbReference type="InterPro" id="IPR049789">
    <property type="entry name" value="ArsI/CadI-like"/>
</dbReference>
<dbReference type="InterPro" id="IPR037523">
    <property type="entry name" value="VOC_core"/>
</dbReference>
<evidence type="ECO:0000313" key="2">
    <source>
        <dbReference type="EMBL" id="CAB4882568.1"/>
    </source>
</evidence>
<evidence type="ECO:0000259" key="1">
    <source>
        <dbReference type="PROSITE" id="PS51819"/>
    </source>
</evidence>
<feature type="domain" description="VOC" evidence="1">
    <location>
        <begin position="2"/>
        <end position="117"/>
    </location>
</feature>